<evidence type="ECO:0000313" key="1">
    <source>
        <dbReference type="EMBL" id="RXE52853.1"/>
    </source>
</evidence>
<organism evidence="1 2">
    <name type="scientific">Pseudomonas azotoformans</name>
    <dbReference type="NCBI Taxonomy" id="47878"/>
    <lineage>
        <taxon>Bacteria</taxon>
        <taxon>Pseudomonadati</taxon>
        <taxon>Pseudomonadota</taxon>
        <taxon>Gammaproteobacteria</taxon>
        <taxon>Pseudomonadales</taxon>
        <taxon>Pseudomonadaceae</taxon>
        <taxon>Pseudomonas</taxon>
    </lineage>
</organism>
<protein>
    <submittedName>
        <fullName evidence="1">Uncharacterized protein</fullName>
    </submittedName>
</protein>
<proteinExistence type="predicted"/>
<name>A0A4Q0HU80_PSEAZ</name>
<comment type="caution">
    <text evidence="1">The sequence shown here is derived from an EMBL/GenBank/DDBJ whole genome shotgun (WGS) entry which is preliminary data.</text>
</comment>
<dbReference type="Proteomes" id="UP000290481">
    <property type="component" value="Unassembled WGS sequence"/>
</dbReference>
<evidence type="ECO:0000313" key="2">
    <source>
        <dbReference type="Proteomes" id="UP000290481"/>
    </source>
</evidence>
<gene>
    <name evidence="1" type="ORF">B4O85_15095</name>
</gene>
<accession>A0A4Q0HU80</accession>
<dbReference type="EMBL" id="MZZJ01000005">
    <property type="protein sequence ID" value="RXE52853.1"/>
    <property type="molecule type" value="Genomic_DNA"/>
</dbReference>
<reference evidence="1 2" key="1">
    <citation type="submission" date="2017-03" db="EMBL/GenBank/DDBJ databases">
        <title>Pseudomonas azotoformans: Salt tolerant bacteria having multiple plant growth promoting attributes.</title>
        <authorList>
            <person name="Srivastava A.K."/>
            <person name="Sharma A."/>
            <person name="Srivastava A.K."/>
            <person name="Jamali H."/>
            <person name="Yadav J."/>
            <person name="Srivastava R."/>
            <person name="Kashyap P.L."/>
            <person name="Chakdar H."/>
            <person name="Saxena A.K."/>
        </authorList>
    </citation>
    <scope>NUCLEOTIDE SEQUENCE [LARGE SCALE GENOMIC DNA]</scope>
    <source>
        <strain evidence="1 2">SC 14</strain>
    </source>
</reference>
<sequence>MSPKANINLLYKAVVGEVQETFAAFNTDADSEEDDDLELFGEAYHRIYDALFVIIFNAAKHGKNGQPLERYFLFVKGRDEANYLLINISSVIKDDQSESEVTSVLCPGPNIDISNAHMHENRSGIPKLYNLTMTDENFAVECVKCSDRKVTIAISYRMAH</sequence>
<dbReference type="AlphaFoldDB" id="A0A4Q0HU80"/>